<dbReference type="Gene3D" id="3.50.50.60">
    <property type="entry name" value="FAD/NAD(P)-binding domain"/>
    <property type="match status" value="1"/>
</dbReference>
<dbReference type="PANTHER" id="PTHR13847:SF201">
    <property type="entry name" value="PUTATIBE OXIDOREDUCTASE"/>
    <property type="match status" value="1"/>
</dbReference>
<dbReference type="Proteomes" id="UP000272464">
    <property type="component" value="Unassembled WGS sequence"/>
</dbReference>
<reference evidence="2 3" key="1">
    <citation type="submission" date="2018-12" db="EMBL/GenBank/DDBJ databases">
        <authorList>
            <person name="Sun L."/>
            <person name="Chen Z."/>
        </authorList>
    </citation>
    <scope>NUCLEOTIDE SEQUENCE [LARGE SCALE GENOMIC DNA]</scope>
    <source>
        <strain evidence="2 3">3-5-3</strain>
    </source>
</reference>
<dbReference type="SUPFAM" id="SSF51905">
    <property type="entry name" value="FAD/NAD(P)-binding domain"/>
    <property type="match status" value="1"/>
</dbReference>
<dbReference type="PANTHER" id="PTHR13847">
    <property type="entry name" value="SARCOSINE DEHYDROGENASE-RELATED"/>
    <property type="match status" value="1"/>
</dbReference>
<dbReference type="OrthoDB" id="571248at2"/>
<dbReference type="Pfam" id="PF01266">
    <property type="entry name" value="DAO"/>
    <property type="match status" value="1"/>
</dbReference>
<dbReference type="GO" id="GO:0005737">
    <property type="term" value="C:cytoplasm"/>
    <property type="evidence" value="ECO:0007669"/>
    <property type="project" value="TreeGrafter"/>
</dbReference>
<evidence type="ECO:0000259" key="1">
    <source>
        <dbReference type="Pfam" id="PF01266"/>
    </source>
</evidence>
<dbReference type="RefSeq" id="WP_127198674.1">
    <property type="nucleotide sequence ID" value="NZ_RZNX01000002.1"/>
</dbReference>
<dbReference type="Gene3D" id="3.30.9.10">
    <property type="entry name" value="D-Amino Acid Oxidase, subunit A, domain 2"/>
    <property type="match status" value="1"/>
</dbReference>
<comment type="caution">
    <text evidence="2">The sequence shown here is derived from an EMBL/GenBank/DDBJ whole genome shotgun (WGS) entry which is preliminary data.</text>
</comment>
<dbReference type="InterPro" id="IPR036188">
    <property type="entry name" value="FAD/NAD-bd_sf"/>
</dbReference>
<gene>
    <name evidence="2" type="ORF">EJP77_07910</name>
</gene>
<feature type="domain" description="FAD dependent oxidoreductase" evidence="1">
    <location>
        <begin position="29"/>
        <end position="382"/>
    </location>
</feature>
<protein>
    <submittedName>
        <fullName evidence="2">FAD-binding oxidoreductase</fullName>
    </submittedName>
</protein>
<organism evidence="2 3">
    <name type="scientific">Paenibacillus zeisoli</name>
    <dbReference type="NCBI Taxonomy" id="2496267"/>
    <lineage>
        <taxon>Bacteria</taxon>
        <taxon>Bacillati</taxon>
        <taxon>Bacillota</taxon>
        <taxon>Bacilli</taxon>
        <taxon>Bacillales</taxon>
        <taxon>Paenibacillaceae</taxon>
        <taxon>Paenibacillus</taxon>
    </lineage>
</organism>
<proteinExistence type="predicted"/>
<dbReference type="AlphaFoldDB" id="A0A3S1BUB0"/>
<name>A0A3S1BUB0_9BACL</name>
<keyword evidence="3" id="KW-1185">Reference proteome</keyword>
<evidence type="ECO:0000313" key="3">
    <source>
        <dbReference type="Proteomes" id="UP000272464"/>
    </source>
</evidence>
<accession>A0A3S1BUB0</accession>
<sequence length="404" mass="45055">MNLYNGNLLWTERNPDPPFARSEVLEHYDVVIVGGGISGALCAYSLAAEGLRIAVIDRGNVGGGSTSANMGLLQYSSDVMLHELMGQIGPDKAVRFYRMCQQALTQLNEIADTLDIQPDFTRRNSLYFASERSHVDRLKKEYDTLTAHGFRVDFWTQDDLEAHYPFSRPAALITYGDAEVNPVRLSRGILQQFNPRHVHVFEHVHVHGIEEAAHHVNVQTSAGPFKCSQVIFATGYDTAPGLTGTRVNLTRSYAIATEPVDDLSCWKDRVLIWETRRPYLYLRTTPDGRVIAGGLDEDTPMTPHGDVLIHQRAENIKRKVHQLFPMFDLKIAFAWAAVFGQSVDSLPFIGKHPSKDRIYYLLGYGGNGTVYSMVGAQILRDLILGRPSPDADIVKLVRGSKSAE</sequence>
<evidence type="ECO:0000313" key="2">
    <source>
        <dbReference type="EMBL" id="RUT33560.1"/>
    </source>
</evidence>
<dbReference type="EMBL" id="RZNX01000002">
    <property type="protein sequence ID" value="RUT33560.1"/>
    <property type="molecule type" value="Genomic_DNA"/>
</dbReference>
<dbReference type="InterPro" id="IPR006076">
    <property type="entry name" value="FAD-dep_OxRdtase"/>
</dbReference>